<dbReference type="PROSITE" id="PS50048">
    <property type="entry name" value="ZN2_CY6_FUNGAL_2"/>
    <property type="match status" value="1"/>
</dbReference>
<dbReference type="PROSITE" id="PS00463">
    <property type="entry name" value="ZN2_CY6_FUNGAL_1"/>
    <property type="match status" value="1"/>
</dbReference>
<name>A0AA88KMA4_NAELO</name>
<evidence type="ECO:0000256" key="1">
    <source>
        <dbReference type="SAM" id="MobiDB-lite"/>
    </source>
</evidence>
<dbReference type="Proteomes" id="UP000816034">
    <property type="component" value="Unassembled WGS sequence"/>
</dbReference>
<feature type="domain" description="Zn(2)-C6 fungal-type" evidence="2">
    <location>
        <begin position="163"/>
        <end position="193"/>
    </location>
</feature>
<feature type="compositionally biased region" description="Polar residues" evidence="1">
    <location>
        <begin position="468"/>
        <end position="490"/>
    </location>
</feature>
<dbReference type="Pfam" id="PF00172">
    <property type="entry name" value="Zn_clus"/>
    <property type="match status" value="1"/>
</dbReference>
<accession>A0AA88KMA4</accession>
<feature type="region of interest" description="Disordered" evidence="1">
    <location>
        <begin position="451"/>
        <end position="490"/>
    </location>
</feature>
<dbReference type="GeneID" id="68099235"/>
<sequence length="997" mass="112082">MQGHDNACGGRRIMMTDRSFNHDDNNNNNNSQEPPSKDKEQEEKHQEDVQQLAHHQGVLSSIVYPSCPSTQPSQQELTKSHTQPLFQEREEDESMSSHRKLMAIHESEFSTLHEIPLSSWSEEIHASIIDTFQEEEQQRVSLNAILLENSDLETMSANFNAISCITCRRGHKRCGRQLPACHECTSKGKICVYPEAKKRGRTVGSKNKIQKKKPVTISVLGLESFEKGKQNHKCVSVSFLTPQQQQTSKPMKGQTTTTISQNSSETLACTSSQQASSSTTTTGTVHSTLNLFTGHVKTNPIRKRKANSQSNSTTTPTTSNSSNTPLLTSQEKPTLNFSLIPSQVIHSSSTRIGTNFDHIDKSSSTTLSHSVSTSHGRPTSITSSESAEDSDYHSRGIQKQVQPNPSQHSPFLNLSFPSSMTLSQQQQQPQVNIRDEMNQRAALHSVNFHNLQFDPSSHSTQEDHSDHSNQAPVNSESQPHSQGNTSASMNSHSATIERILQLFQYAIQNNADPSVINRLLSLLVKLTNASQIMPLLQQQLSMATATSTVHSNTNQNFDPTFQHLLPTTINVQQSLNHTLPQVIDDAVYCTFERNAVLSQVVLQQQTVDLFFGVVSAGVSIIPRNTFQTILAERENYGSSTQYFSLLYAIQSFCYQRFGNNENAIRSFYRSKELLFSEYLDLDRPSYLVAAICCYLASYAAASSMDQDATELVAITRSYLSQIKEMDDSLSCLKRGCVLATFITQDFDYEQVEGVSNYIQRKLLEGYKYSTSSNTVPEELMSILSQPLKKDTLPKYLYFVDKIYECYTKYDNAKKNVQEKGKILAHLIISITMVSYRLGIYRELGLRGRELRSVTEELTRLSSHPLFGHIPPFLLSGIALGWKAHAEAIEEIEHEVNQEDSKLMNNDLRQQFLYYHDMLERDLLAASLLGKRFVKVFRGFGHVVQRMIDCARRKTLIIGEESSFIIQPLNTIIGTTVSSLNLKLDLESLQTLFTQFNQ</sequence>
<feature type="compositionally biased region" description="Polar residues" evidence="1">
    <location>
        <begin position="242"/>
        <end position="269"/>
    </location>
</feature>
<dbReference type="InterPro" id="IPR001138">
    <property type="entry name" value="Zn2Cys6_DnaBD"/>
</dbReference>
<dbReference type="Gene3D" id="4.10.240.10">
    <property type="entry name" value="Zn(2)-C6 fungal-type DNA-binding domain"/>
    <property type="match status" value="1"/>
</dbReference>
<feature type="compositionally biased region" description="Basic and acidic residues" evidence="1">
    <location>
        <begin position="35"/>
        <end position="48"/>
    </location>
</feature>
<feature type="compositionally biased region" description="Low complexity" evidence="1">
    <location>
        <begin position="362"/>
        <end position="374"/>
    </location>
</feature>
<proteinExistence type="predicted"/>
<evidence type="ECO:0000259" key="2">
    <source>
        <dbReference type="PROSITE" id="PS50048"/>
    </source>
</evidence>
<dbReference type="SUPFAM" id="SSF57701">
    <property type="entry name" value="Zn2/Cys6 DNA-binding domain"/>
    <property type="match status" value="1"/>
</dbReference>
<dbReference type="EMBL" id="PYSW02000028">
    <property type="protein sequence ID" value="KAG2379664.1"/>
    <property type="molecule type" value="Genomic_DNA"/>
</dbReference>
<feature type="compositionally biased region" description="Low complexity" evidence="1">
    <location>
        <begin position="270"/>
        <end position="288"/>
    </location>
</feature>
<gene>
    <name evidence="3" type="ORF">C9374_006781</name>
</gene>
<reference evidence="3 4" key="1">
    <citation type="journal article" date="2018" name="BMC Genomics">
        <title>The genome of Naegleria lovaniensis, the basis for a comparative approach to unravel pathogenicity factors of the human pathogenic amoeba N. fowleri.</title>
        <authorList>
            <person name="Liechti N."/>
            <person name="Schurch N."/>
            <person name="Bruggmann R."/>
            <person name="Wittwer M."/>
        </authorList>
    </citation>
    <scope>NUCLEOTIDE SEQUENCE [LARGE SCALE GENOMIC DNA]</scope>
    <source>
        <strain evidence="3 4">ATCC 30569</strain>
    </source>
</reference>
<feature type="compositionally biased region" description="Polar residues" evidence="1">
    <location>
        <begin position="67"/>
        <end position="85"/>
    </location>
</feature>
<dbReference type="GO" id="GO:0000981">
    <property type="term" value="F:DNA-binding transcription factor activity, RNA polymerase II-specific"/>
    <property type="evidence" value="ECO:0007669"/>
    <property type="project" value="InterPro"/>
</dbReference>
<dbReference type="RefSeq" id="XP_044546926.1">
    <property type="nucleotide sequence ID" value="XM_044696679.1"/>
</dbReference>
<dbReference type="InterPro" id="IPR036864">
    <property type="entry name" value="Zn2-C6_fun-type_DNA-bd_sf"/>
</dbReference>
<comment type="caution">
    <text evidence="3">The sequence shown here is derived from an EMBL/GenBank/DDBJ whole genome shotgun (WGS) entry which is preliminary data.</text>
</comment>
<feature type="region of interest" description="Disordered" evidence="1">
    <location>
        <begin position="17"/>
        <end position="92"/>
    </location>
</feature>
<feature type="region of interest" description="Disordered" evidence="1">
    <location>
        <begin position="361"/>
        <end position="431"/>
    </location>
</feature>
<evidence type="ECO:0000313" key="4">
    <source>
        <dbReference type="Proteomes" id="UP000816034"/>
    </source>
</evidence>
<protein>
    <recommendedName>
        <fullName evidence="2">Zn(2)-C6 fungal-type domain-containing protein</fullName>
    </recommendedName>
</protein>
<dbReference type="SMART" id="SM00066">
    <property type="entry name" value="GAL4"/>
    <property type="match status" value="1"/>
</dbReference>
<dbReference type="CDD" id="cd00067">
    <property type="entry name" value="GAL4"/>
    <property type="match status" value="1"/>
</dbReference>
<feature type="compositionally biased region" description="Polar residues" evidence="1">
    <location>
        <begin position="375"/>
        <end position="385"/>
    </location>
</feature>
<keyword evidence="4" id="KW-1185">Reference proteome</keyword>
<feature type="compositionally biased region" description="Low complexity" evidence="1">
    <location>
        <begin position="307"/>
        <end position="329"/>
    </location>
</feature>
<feature type="compositionally biased region" description="Polar residues" evidence="1">
    <location>
        <begin position="397"/>
        <end position="423"/>
    </location>
</feature>
<evidence type="ECO:0000313" key="3">
    <source>
        <dbReference type="EMBL" id="KAG2379664.1"/>
    </source>
</evidence>
<organism evidence="3 4">
    <name type="scientific">Naegleria lovaniensis</name>
    <name type="common">Amoeba</name>
    <dbReference type="NCBI Taxonomy" id="51637"/>
    <lineage>
        <taxon>Eukaryota</taxon>
        <taxon>Discoba</taxon>
        <taxon>Heterolobosea</taxon>
        <taxon>Tetramitia</taxon>
        <taxon>Eutetramitia</taxon>
        <taxon>Vahlkampfiidae</taxon>
        <taxon>Naegleria</taxon>
    </lineage>
</organism>
<feature type="region of interest" description="Disordered" evidence="1">
    <location>
        <begin position="242"/>
        <end position="329"/>
    </location>
</feature>
<dbReference type="AlphaFoldDB" id="A0AA88KMA4"/>
<dbReference type="GO" id="GO:0008270">
    <property type="term" value="F:zinc ion binding"/>
    <property type="evidence" value="ECO:0007669"/>
    <property type="project" value="InterPro"/>
</dbReference>